<accession>Q5UY12</accession>
<feature type="region of interest" description="Disordered" evidence="1">
    <location>
        <begin position="265"/>
        <end position="285"/>
    </location>
</feature>
<feature type="compositionally biased region" description="Basic and acidic residues" evidence="1">
    <location>
        <begin position="276"/>
        <end position="285"/>
    </location>
</feature>
<dbReference type="PATRIC" id="fig|272569.17.peg.3675"/>
<dbReference type="EnsemblBacteria" id="AAV47841">
    <property type="protein sequence ID" value="AAV47841"/>
    <property type="gene ID" value="rrnAC3133"/>
</dbReference>
<dbReference type="Proteomes" id="UP000001169">
    <property type="component" value="Chromosome I"/>
</dbReference>
<dbReference type="KEGG" id="hma:rrnAC3133"/>
<organism evidence="2 3">
    <name type="scientific">Haloarcula marismortui (strain ATCC 43049 / DSM 3752 / JCM 8966 / VKM B-1809)</name>
    <name type="common">Halobacterium marismortui</name>
    <dbReference type="NCBI Taxonomy" id="272569"/>
    <lineage>
        <taxon>Archaea</taxon>
        <taxon>Methanobacteriati</taxon>
        <taxon>Methanobacteriota</taxon>
        <taxon>Stenosarchaea group</taxon>
        <taxon>Halobacteria</taxon>
        <taxon>Halobacteriales</taxon>
        <taxon>Haloarculaceae</taxon>
        <taxon>Haloarcula</taxon>
    </lineage>
</organism>
<evidence type="ECO:0000313" key="2">
    <source>
        <dbReference type="EMBL" id="AAV47841.1"/>
    </source>
</evidence>
<gene>
    <name evidence="2" type="ordered locus">rrnAC3133</name>
</gene>
<evidence type="ECO:0000313" key="3">
    <source>
        <dbReference type="Proteomes" id="UP000001169"/>
    </source>
</evidence>
<dbReference type="EMBL" id="AY596297">
    <property type="protein sequence ID" value="AAV47841.1"/>
    <property type="molecule type" value="Genomic_DNA"/>
</dbReference>
<evidence type="ECO:0000256" key="1">
    <source>
        <dbReference type="SAM" id="MobiDB-lite"/>
    </source>
</evidence>
<name>Q5UY12_HALMA</name>
<keyword evidence="3" id="KW-1185">Reference proteome</keyword>
<dbReference type="eggNOG" id="arCOG02830">
    <property type="taxonomic scope" value="Archaea"/>
</dbReference>
<dbReference type="AlphaFoldDB" id="Q5UY12"/>
<dbReference type="PaxDb" id="272569-rrnAC3133"/>
<sequence length="285" mass="30863">MVCYSMARTMGWRLLVLIVVVTAGCGGFGFSDGDDPVTPAPVPTSSATTYPTGVGPTGVTSPSLLGSAHGDRLNGSGYTVTMNRTVRYANGSLRSHLRVHVALDANRTHLANISVRGHAAPVLLGRPPATASFWSDGDRYLRRLARDNQTIYNEYDPPDSYAGTWRYWVHTAALNGRPAADVTRTVAPFHTRTRQSQQPDGTVYVIRGDRLRENTTSTAWTSRENATLVAHVTQSGLVRDYRTEYTTVTDGGDPVTVTRTVRFTGVGNTTVGPPPWRDKAQSTPG</sequence>
<reference evidence="2 3" key="1">
    <citation type="journal article" date="2004" name="Genome Res.">
        <title>Genome sequence of Haloarcula marismortui: a halophilic archaeon from the Dead Sea.</title>
        <authorList>
            <person name="Baliga N.S."/>
            <person name="Bonneau R."/>
            <person name="Facciotti M.T."/>
            <person name="Pan M."/>
            <person name="Glusman G."/>
            <person name="Deutsch E.W."/>
            <person name="Shannon P."/>
            <person name="Chiu Y."/>
            <person name="Weng R.S."/>
            <person name="Gan R.R."/>
            <person name="Hung P."/>
            <person name="Date S.V."/>
            <person name="Marcotte E."/>
            <person name="Hood L."/>
            <person name="Ng W.V."/>
        </authorList>
    </citation>
    <scope>NUCLEOTIDE SEQUENCE [LARGE SCALE GENOMIC DNA]</scope>
    <source>
        <strain evidence="3">ATCC 43049 / DSM 3752 / JCM 8966 / VKM B-1809</strain>
    </source>
</reference>
<proteinExistence type="predicted"/>
<protein>
    <submittedName>
        <fullName evidence="2">Uncharacterized protein</fullName>
    </submittedName>
</protein>
<dbReference type="HOGENOM" id="CLU_975223_0_0_2"/>
<dbReference type="STRING" id="272569.rrnAC3133"/>